<evidence type="ECO:0000313" key="4">
    <source>
        <dbReference type="Proteomes" id="UP000640725"/>
    </source>
</evidence>
<organism evidence="3 4">
    <name type="scientific">Planktothrix mougeotii LEGE 06226</name>
    <dbReference type="NCBI Taxonomy" id="1828728"/>
    <lineage>
        <taxon>Bacteria</taxon>
        <taxon>Bacillati</taxon>
        <taxon>Cyanobacteriota</taxon>
        <taxon>Cyanophyceae</taxon>
        <taxon>Oscillatoriophycideae</taxon>
        <taxon>Oscillatoriales</taxon>
        <taxon>Microcoleaceae</taxon>
        <taxon>Planktothrix</taxon>
    </lineage>
</organism>
<dbReference type="Proteomes" id="UP000640725">
    <property type="component" value="Unassembled WGS sequence"/>
</dbReference>
<reference evidence="3 4" key="1">
    <citation type="submission" date="2020-10" db="EMBL/GenBank/DDBJ databases">
        <authorList>
            <person name="Castelo-Branco R."/>
            <person name="Eusebio N."/>
            <person name="Adriana R."/>
            <person name="Vieira A."/>
            <person name="Brugerolle De Fraissinette N."/>
            <person name="Rezende De Castro R."/>
            <person name="Schneider M.P."/>
            <person name="Vasconcelos V."/>
            <person name="Leao P.N."/>
        </authorList>
    </citation>
    <scope>NUCLEOTIDE SEQUENCE [LARGE SCALE GENOMIC DNA]</scope>
    <source>
        <strain evidence="3 4">LEGE 06226</strain>
    </source>
</reference>
<evidence type="ECO:0000313" key="3">
    <source>
        <dbReference type="EMBL" id="MBE9146617.1"/>
    </source>
</evidence>
<gene>
    <name evidence="3" type="ORF">IQ236_25820</name>
</gene>
<name>A0ABR9UJH1_9CYAN</name>
<accession>A0ABR9UJH1</accession>
<evidence type="ECO:0000256" key="2">
    <source>
        <dbReference type="SAM" id="SignalP"/>
    </source>
</evidence>
<keyword evidence="2" id="KW-0732">Signal</keyword>
<feature type="signal peptide" evidence="2">
    <location>
        <begin position="1"/>
        <end position="22"/>
    </location>
</feature>
<feature type="region of interest" description="Disordered" evidence="1">
    <location>
        <begin position="132"/>
        <end position="155"/>
    </location>
</feature>
<feature type="chain" id="PRO_5046306191" evidence="2">
    <location>
        <begin position="23"/>
        <end position="155"/>
    </location>
</feature>
<proteinExistence type="predicted"/>
<protein>
    <submittedName>
        <fullName evidence="3">Uncharacterized protein</fullName>
    </submittedName>
</protein>
<dbReference type="EMBL" id="JADEWU010000112">
    <property type="protein sequence ID" value="MBE9146617.1"/>
    <property type="molecule type" value="Genomic_DNA"/>
</dbReference>
<dbReference type="RefSeq" id="WP_193871933.1">
    <property type="nucleotide sequence ID" value="NZ_JADEWU010000112.1"/>
</dbReference>
<comment type="caution">
    <text evidence="3">The sequence shown here is derived from an EMBL/GenBank/DDBJ whole genome shotgun (WGS) entry which is preliminary data.</text>
</comment>
<evidence type="ECO:0000256" key="1">
    <source>
        <dbReference type="SAM" id="MobiDB-lite"/>
    </source>
</evidence>
<sequence length="155" mass="17347">MTKPLKSLSYAVFGAIASTVFASTVKAEPMFNDYPTTYQPFAEDFMRAASRTSGDVFKNKSLLGQMSTYLGISFPWPNGINGFPETVMTNDARLVNQVYREAMLRQVSNDPIIRTPDLINPYNTSILTQPSYTDLNLQTPPVETRHGTSLPTQRR</sequence>
<keyword evidence="4" id="KW-1185">Reference proteome</keyword>